<reference evidence="3 4" key="1">
    <citation type="submission" date="2019-03" db="EMBL/GenBank/DDBJ databases">
        <authorList>
            <person name="Gaulin E."/>
            <person name="Dumas B."/>
        </authorList>
    </citation>
    <scope>NUCLEOTIDE SEQUENCE [LARGE SCALE GENOMIC DNA]</scope>
    <source>
        <strain evidence="3">CBS 568.67</strain>
    </source>
</reference>
<dbReference type="InterPro" id="IPR000534">
    <property type="entry name" value="Semialdehyde_DH_NAD-bd"/>
</dbReference>
<dbReference type="GO" id="GO:0051287">
    <property type="term" value="F:NAD binding"/>
    <property type="evidence" value="ECO:0007669"/>
    <property type="project" value="InterPro"/>
</dbReference>
<dbReference type="SMART" id="SM00859">
    <property type="entry name" value="Semialdhyde_dh"/>
    <property type="match status" value="1"/>
</dbReference>
<dbReference type="SUPFAM" id="SSF51735">
    <property type="entry name" value="NAD(P)-binding Rossmann-fold domains"/>
    <property type="match status" value="1"/>
</dbReference>
<dbReference type="InterPro" id="IPR036291">
    <property type="entry name" value="NAD(P)-bd_dom_sf"/>
</dbReference>
<dbReference type="GO" id="GO:0005737">
    <property type="term" value="C:cytoplasm"/>
    <property type="evidence" value="ECO:0007669"/>
    <property type="project" value="TreeGrafter"/>
</dbReference>
<evidence type="ECO:0000313" key="2">
    <source>
        <dbReference type="EMBL" id="KAF0693589.1"/>
    </source>
</evidence>
<dbReference type="Gene3D" id="3.40.50.720">
    <property type="entry name" value="NAD(P)-binding Rossmann-like Domain"/>
    <property type="match status" value="1"/>
</dbReference>
<organism evidence="3 4">
    <name type="scientific">Aphanomyces stellatus</name>
    <dbReference type="NCBI Taxonomy" id="120398"/>
    <lineage>
        <taxon>Eukaryota</taxon>
        <taxon>Sar</taxon>
        <taxon>Stramenopiles</taxon>
        <taxon>Oomycota</taxon>
        <taxon>Saprolegniomycetes</taxon>
        <taxon>Saprolegniales</taxon>
        <taxon>Verrucalvaceae</taxon>
        <taxon>Aphanomyces</taxon>
    </lineage>
</organism>
<name>A0A485L3R4_9STRA</name>
<accession>A0A485L3R4</accession>
<dbReference type="PANTHER" id="PTHR14097:SF7">
    <property type="entry name" value="OXIDOREDUCTASE HTATIP2"/>
    <property type="match status" value="1"/>
</dbReference>
<evidence type="ECO:0000313" key="3">
    <source>
        <dbReference type="EMBL" id="VFT92256.1"/>
    </source>
</evidence>
<dbReference type="Pfam" id="PF01118">
    <property type="entry name" value="Semialdhyde_dh"/>
    <property type="match status" value="1"/>
</dbReference>
<proteinExistence type="predicted"/>
<dbReference type="AlphaFoldDB" id="A0A485L3R4"/>
<dbReference type="OrthoDB" id="430436at2759"/>
<protein>
    <submittedName>
        <fullName evidence="3">Aste57867_15454 protein</fullName>
    </submittedName>
</protein>
<dbReference type="EMBL" id="VJMH01005679">
    <property type="protein sequence ID" value="KAF0693589.1"/>
    <property type="molecule type" value="Genomic_DNA"/>
</dbReference>
<dbReference type="PANTHER" id="PTHR14097">
    <property type="entry name" value="OXIDOREDUCTASE HTATIP2"/>
    <property type="match status" value="1"/>
</dbReference>
<dbReference type="GO" id="GO:1901607">
    <property type="term" value="P:alpha-amino acid biosynthetic process"/>
    <property type="evidence" value="ECO:0007669"/>
    <property type="project" value="UniProtKB-ARBA"/>
</dbReference>
<dbReference type="EMBL" id="CAADRA010005700">
    <property type="protein sequence ID" value="VFT92256.1"/>
    <property type="molecule type" value="Genomic_DNA"/>
</dbReference>
<dbReference type="Proteomes" id="UP000332933">
    <property type="component" value="Unassembled WGS sequence"/>
</dbReference>
<feature type="domain" description="Semialdehyde dehydrogenase NAD-binding" evidence="1">
    <location>
        <begin position="54"/>
        <end position="184"/>
    </location>
</feature>
<gene>
    <name evidence="3" type="primary">Aste57867_15454</name>
    <name evidence="2" type="ORF">As57867_015398</name>
    <name evidence="3" type="ORF">ASTE57867_15454</name>
</gene>
<keyword evidence="4" id="KW-1185">Reference proteome</keyword>
<sequence length="274" mass="29588">MAPRTLSWQEPDGLSKLAYMYVVYLGVVYGLDTHICLVINRHAILQLATSMEYKAIVLGGTGAVGRELIKLLAASNRCNGVVALTRRPIASSAYATTFPGLQNETKLVVDAVDFDKLKLDDFAKHNADACFSCLGTTRADAGSDAAFIKVDLEYVSNAAALCKQAKIPYFGLLSASNAAKDSWFLYPRTKGLAEDAIEKTHFVRTGIFRPGMINRGHLARTAERIGNVLLPSFTVSAAAIARAMMADYEANAHAGTTIVSMAEIKSLETKQDFA</sequence>
<reference evidence="2" key="2">
    <citation type="submission" date="2019-06" db="EMBL/GenBank/DDBJ databases">
        <title>Genomics analysis of Aphanomyces spp. identifies a new class of oomycete effector associated with host adaptation.</title>
        <authorList>
            <person name="Gaulin E."/>
        </authorList>
    </citation>
    <scope>NUCLEOTIDE SEQUENCE</scope>
    <source>
        <strain evidence="2">CBS 578.67</strain>
    </source>
</reference>
<dbReference type="GO" id="GO:0016620">
    <property type="term" value="F:oxidoreductase activity, acting on the aldehyde or oxo group of donors, NAD or NADP as acceptor"/>
    <property type="evidence" value="ECO:0007669"/>
    <property type="project" value="InterPro"/>
</dbReference>
<evidence type="ECO:0000259" key="1">
    <source>
        <dbReference type="SMART" id="SM00859"/>
    </source>
</evidence>
<evidence type="ECO:0000313" key="4">
    <source>
        <dbReference type="Proteomes" id="UP000332933"/>
    </source>
</evidence>
<dbReference type="GO" id="GO:0051170">
    <property type="term" value="P:import into nucleus"/>
    <property type="evidence" value="ECO:0007669"/>
    <property type="project" value="TreeGrafter"/>
</dbReference>